<name>A0A9D2DK03_9ACTN</name>
<dbReference type="Pfam" id="PF14354">
    <property type="entry name" value="Lar_restr_allev"/>
    <property type="match status" value="1"/>
</dbReference>
<accession>A0A9D2DK03</accession>
<dbReference type="AlphaFoldDB" id="A0A9D2DK03"/>
<evidence type="ECO:0000313" key="1">
    <source>
        <dbReference type="EMBL" id="HIZ18472.1"/>
    </source>
</evidence>
<sequence>MSRTIELPDGTPHTFTDEELERGEAMMARLREVEAALVDDTGQTAYSEQLLPCPFCGGRAWVQYWPYPDDMGYEARVVCGDCHVSTSRDYQSGRVTYLPTGEDITRLLAIERAIQTWNRRA</sequence>
<gene>
    <name evidence="1" type="ORF">IAA22_05135</name>
</gene>
<proteinExistence type="predicted"/>
<dbReference type="EMBL" id="DXBZ01000096">
    <property type="protein sequence ID" value="HIZ18472.1"/>
    <property type="molecule type" value="Genomic_DNA"/>
</dbReference>
<reference evidence="1" key="2">
    <citation type="submission" date="2021-04" db="EMBL/GenBank/DDBJ databases">
        <authorList>
            <person name="Gilroy R."/>
        </authorList>
    </citation>
    <scope>NUCLEOTIDE SEQUENCE</scope>
    <source>
        <strain evidence="1">ChiHecolR3B27-1887</strain>
    </source>
</reference>
<dbReference type="Proteomes" id="UP000824029">
    <property type="component" value="Unassembled WGS sequence"/>
</dbReference>
<comment type="caution">
    <text evidence="1">The sequence shown here is derived from an EMBL/GenBank/DDBJ whole genome shotgun (WGS) entry which is preliminary data.</text>
</comment>
<reference evidence="1" key="1">
    <citation type="journal article" date="2021" name="PeerJ">
        <title>Extensive microbial diversity within the chicken gut microbiome revealed by metagenomics and culture.</title>
        <authorList>
            <person name="Gilroy R."/>
            <person name="Ravi A."/>
            <person name="Getino M."/>
            <person name="Pursley I."/>
            <person name="Horton D.L."/>
            <person name="Alikhan N.F."/>
            <person name="Baker D."/>
            <person name="Gharbi K."/>
            <person name="Hall N."/>
            <person name="Watson M."/>
            <person name="Adriaenssens E.M."/>
            <person name="Foster-Nyarko E."/>
            <person name="Jarju S."/>
            <person name="Secka A."/>
            <person name="Antonio M."/>
            <person name="Oren A."/>
            <person name="Chaudhuri R.R."/>
            <person name="La Ragione R."/>
            <person name="Hildebrand F."/>
            <person name="Pallen M.J."/>
        </authorList>
    </citation>
    <scope>NUCLEOTIDE SEQUENCE</scope>
    <source>
        <strain evidence="1">ChiHecolR3B27-1887</strain>
    </source>
</reference>
<organism evidence="1 2">
    <name type="scientific">Candidatus Olsenella stercoravium</name>
    <dbReference type="NCBI Taxonomy" id="2838713"/>
    <lineage>
        <taxon>Bacteria</taxon>
        <taxon>Bacillati</taxon>
        <taxon>Actinomycetota</taxon>
        <taxon>Coriobacteriia</taxon>
        <taxon>Coriobacteriales</taxon>
        <taxon>Atopobiaceae</taxon>
        <taxon>Olsenella</taxon>
    </lineage>
</organism>
<evidence type="ECO:0000313" key="2">
    <source>
        <dbReference type="Proteomes" id="UP000824029"/>
    </source>
</evidence>
<protein>
    <submittedName>
        <fullName evidence="1">Lar family restriction alleviation protein</fullName>
    </submittedName>
</protein>